<protein>
    <submittedName>
        <fullName evidence="1">Uncharacterized protein</fullName>
    </submittedName>
</protein>
<gene>
    <name evidence="1" type="ORF">CJ263_15340</name>
</gene>
<keyword evidence="2" id="KW-1185">Reference proteome</keyword>
<sequence>MKLIVGNYYENIKCENFKDKETGRIRVRPLSGQNLPTNLVIECSKSERESHPIGTKFITENVKVCQKPDGRIYLRAKDQFIKKIG</sequence>
<name>A0A223V8B3_9FLAO</name>
<evidence type="ECO:0000313" key="2">
    <source>
        <dbReference type="Proteomes" id="UP000215244"/>
    </source>
</evidence>
<dbReference type="KEGG" id="marb:CJ263_15340"/>
<dbReference type="OrthoDB" id="1444155at2"/>
<accession>A0A223V8B3</accession>
<dbReference type="AlphaFoldDB" id="A0A223V8B3"/>
<dbReference type="EMBL" id="CP022957">
    <property type="protein sequence ID" value="ASV31477.1"/>
    <property type="molecule type" value="Genomic_DNA"/>
</dbReference>
<proteinExistence type="predicted"/>
<dbReference type="Proteomes" id="UP000215244">
    <property type="component" value="Chromosome"/>
</dbReference>
<evidence type="ECO:0000313" key="1">
    <source>
        <dbReference type="EMBL" id="ASV31477.1"/>
    </source>
</evidence>
<organism evidence="1 2">
    <name type="scientific">Maribacter cobaltidurans</name>
    <dbReference type="NCBI Taxonomy" id="1178778"/>
    <lineage>
        <taxon>Bacteria</taxon>
        <taxon>Pseudomonadati</taxon>
        <taxon>Bacteroidota</taxon>
        <taxon>Flavobacteriia</taxon>
        <taxon>Flavobacteriales</taxon>
        <taxon>Flavobacteriaceae</taxon>
        <taxon>Maribacter</taxon>
    </lineage>
</organism>
<dbReference type="RefSeq" id="WP_094998083.1">
    <property type="nucleotide sequence ID" value="NZ_BMJL01000033.1"/>
</dbReference>
<reference evidence="1 2" key="1">
    <citation type="submission" date="2017-08" db="EMBL/GenBank/DDBJ databases">
        <title>The complete genome sequence of Maribacter sp. B1, isolated from deep-sea sediment.</title>
        <authorList>
            <person name="Wu Y.-H."/>
            <person name="Cheng H."/>
            <person name="Xu X.-W."/>
        </authorList>
    </citation>
    <scope>NUCLEOTIDE SEQUENCE [LARGE SCALE GENOMIC DNA]</scope>
    <source>
        <strain evidence="1 2">B1</strain>
    </source>
</reference>